<keyword evidence="2" id="KW-1185">Reference proteome</keyword>
<evidence type="ECO:0000313" key="2">
    <source>
        <dbReference type="Proteomes" id="UP000464954"/>
    </source>
</evidence>
<reference evidence="1 2" key="1">
    <citation type="submission" date="2020-01" db="EMBL/GenBank/DDBJ databases">
        <title>Ponticoccus aerotolerans gen. nov., sp. nov., an anaerobic bacterium and proposal of Ponticoccusceae fam. nov., Ponticoccusles ord. nov. and Ponticoccuse classis nov. in the phylum Kiritimatiellaeota.</title>
        <authorList>
            <person name="Zhou L.Y."/>
            <person name="Du Z.J."/>
        </authorList>
    </citation>
    <scope>NUCLEOTIDE SEQUENCE [LARGE SCALE GENOMIC DNA]</scope>
    <source>
        <strain evidence="1 2">S-5007</strain>
    </source>
</reference>
<dbReference type="RefSeq" id="WP_160627021.1">
    <property type="nucleotide sequence ID" value="NZ_CP047593.1"/>
</dbReference>
<dbReference type="KEGG" id="taer:GT409_03605"/>
<accession>A0A6P1M394</accession>
<name>A0A6P1M394_9BACT</name>
<evidence type="ECO:0000313" key="1">
    <source>
        <dbReference type="EMBL" id="QHI68572.1"/>
    </source>
</evidence>
<sequence>MCINRSFWSWILAAVCLAAGQLFALESRIWADGTDKQVEATYSRELLGGVLVRDARSDSILIHFEDLTLADLNYLKYRVPPVVEVDTDYTTHQLGRTEWSREDDDTILYTFNISIEKKSRLPYVGELTAELFVLGRERLVADDNQLVLMNYSRTVFTLPDEKRSQYEFSVPDISFNAYRASWILVPSAVERGKTYCGVIVAISDAKGNLIASECDFKLDWVTDNLSYSIESLRRFYKEHPGSIESRHFNSKFEKLEPPRIPWFQRFPSE</sequence>
<dbReference type="Proteomes" id="UP000464954">
    <property type="component" value="Chromosome"/>
</dbReference>
<protein>
    <submittedName>
        <fullName evidence="1">Uncharacterized protein</fullName>
    </submittedName>
</protein>
<dbReference type="AlphaFoldDB" id="A0A6P1M394"/>
<proteinExistence type="predicted"/>
<dbReference type="EMBL" id="CP047593">
    <property type="protein sequence ID" value="QHI68572.1"/>
    <property type="molecule type" value="Genomic_DNA"/>
</dbReference>
<organism evidence="1 2">
    <name type="scientific">Tichowtungia aerotolerans</name>
    <dbReference type="NCBI Taxonomy" id="2697043"/>
    <lineage>
        <taxon>Bacteria</taxon>
        <taxon>Pseudomonadati</taxon>
        <taxon>Kiritimatiellota</taxon>
        <taxon>Tichowtungiia</taxon>
        <taxon>Tichowtungiales</taxon>
        <taxon>Tichowtungiaceae</taxon>
        <taxon>Tichowtungia</taxon>
    </lineage>
</organism>
<gene>
    <name evidence="1" type="ORF">GT409_03605</name>
</gene>